<gene>
    <name evidence="2" type="ORF">PGAL8A_00315100</name>
</gene>
<evidence type="ECO:0000313" key="3">
    <source>
        <dbReference type="Proteomes" id="UP000220797"/>
    </source>
</evidence>
<dbReference type="GeneID" id="39731684"/>
<feature type="coiled-coil region" evidence="1">
    <location>
        <begin position="19"/>
        <end position="74"/>
    </location>
</feature>
<keyword evidence="3" id="KW-1185">Reference proteome</keyword>
<name>A0A1J1GTX9_PLAGA</name>
<dbReference type="OMA" id="DYNENEC"/>
<reference evidence="2" key="1">
    <citation type="submission" date="2015-04" db="EMBL/GenBank/DDBJ databases">
        <authorList>
            <consortium name="Pathogen Informatics"/>
        </authorList>
    </citation>
    <scope>NUCLEOTIDE SEQUENCE [LARGE SCALE GENOMIC DNA]</scope>
    <source>
        <strain evidence="2">8A</strain>
    </source>
</reference>
<dbReference type="Proteomes" id="UP000220797">
    <property type="component" value="Unassembled WGS sequence"/>
</dbReference>
<dbReference type="EMBL" id="CVMV01000045">
    <property type="protein sequence ID" value="CRG95938.1"/>
    <property type="molecule type" value="Genomic_DNA"/>
</dbReference>
<evidence type="ECO:0000313" key="2">
    <source>
        <dbReference type="EMBL" id="CRG95938.1"/>
    </source>
</evidence>
<dbReference type="RefSeq" id="XP_028528746.1">
    <property type="nucleotide sequence ID" value="XM_028672166.1"/>
</dbReference>
<dbReference type="VEuPathDB" id="PlasmoDB:PGAL8A_00315100"/>
<evidence type="ECO:0000256" key="1">
    <source>
        <dbReference type="SAM" id="Coils"/>
    </source>
</evidence>
<dbReference type="AlphaFoldDB" id="A0A1J1GTX9"/>
<keyword evidence="1" id="KW-0175">Coiled coil</keyword>
<comment type="caution">
    <text evidence="2">The sequence shown here is derived from an EMBL/GenBank/DDBJ whole genome shotgun (WGS) entry which is preliminary data.</text>
</comment>
<accession>A0A1J1GTX9</accession>
<protein>
    <submittedName>
        <fullName evidence="2">Uncharacterized protein</fullName>
    </submittedName>
</protein>
<dbReference type="OrthoDB" id="372457at2759"/>
<organism evidence="2 3">
    <name type="scientific">Plasmodium gallinaceum</name>
    <dbReference type="NCBI Taxonomy" id="5849"/>
    <lineage>
        <taxon>Eukaryota</taxon>
        <taxon>Sar</taxon>
        <taxon>Alveolata</taxon>
        <taxon>Apicomplexa</taxon>
        <taxon>Aconoidasida</taxon>
        <taxon>Haemosporida</taxon>
        <taxon>Plasmodiidae</taxon>
        <taxon>Plasmodium</taxon>
        <taxon>Plasmodium (Haemamoeba)</taxon>
    </lineage>
</organism>
<sequence length="668" mass="80595">MSLKHSSDQLIQIKCSYLIDKYKKKLKKLKDFKNELKLSFEKKNKAYYVNRYLLNKEKEELYKEFNKKKELEMESLERKKDLYNSYFADIFLYEQEYYQCIYKVFKNLLLKKEEIDEKEKYVIKLHEYAHMMFSDKNVNSPLEQYNCEKKTNYKEEYNNKKNIDIDNLCNININEIYESIIHDNLDEDMYTYNYVCKSGKENYPNEHFLKIDKVIPPFNKCVDSLNEICDNSFKNYEKNIVKKEDTNMNNDYNENECVYKEQGKNEKEIGEEKELQIEVEIEKDEKECVFEKKNSYENEQPEATEKEEKKDEIKDMFFEDKEHSINNYVNIGVSYTKKNEEKKSEGNYNETEDINKYIKINDDNKKEHENSYELTNEIKKKEYLNQTKIEEENNFLNYATSNNNYEYIKNRKEDEDILYTDEIIENDSTTFDSNNLTNKINKEIEISNIYTKEKDDNGENEKIENEELDDVIENNIIFNISSYFSGNYEEINDNGKEDKIFEENNMLNNSNFDESSKIKIEYNILKEDTLYKNDNIRNNSTENVELNSSNKDVTNIFLKEYSINNDEYKYMNSLSENKEIELTEFQKYNNYKNENSIKIEKINTFEDYEEEKSKIVDIENNDNFMSIENKTEKKNNSFKNKIKKKTEIKNIQELINYMSHNIKKSNNT</sequence>
<proteinExistence type="predicted"/>